<evidence type="ECO:0008006" key="3">
    <source>
        <dbReference type="Google" id="ProtNLM"/>
    </source>
</evidence>
<keyword evidence="2" id="KW-1185">Reference proteome</keyword>
<protein>
    <recommendedName>
        <fullName evidence="3">Reverse transcriptase domain-containing protein</fullName>
    </recommendedName>
</protein>
<evidence type="ECO:0000313" key="2">
    <source>
        <dbReference type="Proteomes" id="UP001274896"/>
    </source>
</evidence>
<dbReference type="InterPro" id="IPR036691">
    <property type="entry name" value="Endo/exonu/phosph_ase_sf"/>
</dbReference>
<organism evidence="1 2">
    <name type="scientific">Hemibagrus guttatus</name>
    <dbReference type="NCBI Taxonomy" id="175788"/>
    <lineage>
        <taxon>Eukaryota</taxon>
        <taxon>Metazoa</taxon>
        <taxon>Chordata</taxon>
        <taxon>Craniata</taxon>
        <taxon>Vertebrata</taxon>
        <taxon>Euteleostomi</taxon>
        <taxon>Actinopterygii</taxon>
        <taxon>Neopterygii</taxon>
        <taxon>Teleostei</taxon>
        <taxon>Ostariophysi</taxon>
        <taxon>Siluriformes</taxon>
        <taxon>Bagridae</taxon>
        <taxon>Hemibagrus</taxon>
    </lineage>
</organism>
<dbReference type="EMBL" id="JAUCMX010000005">
    <property type="protein sequence ID" value="KAK3545840.1"/>
    <property type="molecule type" value="Genomic_DNA"/>
</dbReference>
<sequence>MSLCKLKRIKIYDTSATKINFKVPHFDDPGFMKRLFGILPSLSSHSLIFTGDLNCVMVPVMDRSDSQVRALSSMSRSIAEFMSSNGCVDPWRFYNPQAKNVDAKILAKVLAFCLENILPKIISEEQTGFIRGRQLFF</sequence>
<dbReference type="Gene3D" id="3.60.10.10">
    <property type="entry name" value="Endonuclease/exonuclease/phosphatase"/>
    <property type="match status" value="1"/>
</dbReference>
<gene>
    <name evidence="1" type="ORF">QTP70_015759</name>
</gene>
<name>A0AAE0VA94_9TELE</name>
<dbReference type="Proteomes" id="UP001274896">
    <property type="component" value="Unassembled WGS sequence"/>
</dbReference>
<proteinExistence type="predicted"/>
<accession>A0AAE0VA94</accession>
<reference evidence="1" key="1">
    <citation type="submission" date="2023-06" db="EMBL/GenBank/DDBJ databases">
        <title>Male Hemibagrus guttatus genome.</title>
        <authorList>
            <person name="Bian C."/>
        </authorList>
    </citation>
    <scope>NUCLEOTIDE SEQUENCE</scope>
    <source>
        <strain evidence="1">Male_cb2023</strain>
        <tissue evidence="1">Muscle</tissue>
    </source>
</reference>
<dbReference type="AlphaFoldDB" id="A0AAE0VA94"/>
<evidence type="ECO:0000313" key="1">
    <source>
        <dbReference type="EMBL" id="KAK3545840.1"/>
    </source>
</evidence>
<comment type="caution">
    <text evidence="1">The sequence shown here is derived from an EMBL/GenBank/DDBJ whole genome shotgun (WGS) entry which is preliminary data.</text>
</comment>